<accession>A0A6G1I7U1</accession>
<evidence type="ECO:0000313" key="3">
    <source>
        <dbReference type="Proteomes" id="UP000799640"/>
    </source>
</evidence>
<evidence type="ECO:0000313" key="2">
    <source>
        <dbReference type="EMBL" id="KAF2404055.1"/>
    </source>
</evidence>
<evidence type="ECO:0000256" key="1">
    <source>
        <dbReference type="SAM" id="MobiDB-lite"/>
    </source>
</evidence>
<feature type="compositionally biased region" description="Basic and acidic residues" evidence="1">
    <location>
        <begin position="74"/>
        <end position="85"/>
    </location>
</feature>
<name>A0A6G1I7U1_9PEZI</name>
<dbReference type="Proteomes" id="UP000799640">
    <property type="component" value="Unassembled WGS sequence"/>
</dbReference>
<feature type="compositionally biased region" description="Low complexity" evidence="1">
    <location>
        <begin position="33"/>
        <end position="44"/>
    </location>
</feature>
<keyword evidence="3" id="KW-1185">Reference proteome</keyword>
<organism evidence="2 3">
    <name type="scientific">Trichodelitschia bisporula</name>
    <dbReference type="NCBI Taxonomy" id="703511"/>
    <lineage>
        <taxon>Eukaryota</taxon>
        <taxon>Fungi</taxon>
        <taxon>Dikarya</taxon>
        <taxon>Ascomycota</taxon>
        <taxon>Pezizomycotina</taxon>
        <taxon>Dothideomycetes</taxon>
        <taxon>Dothideomycetes incertae sedis</taxon>
        <taxon>Phaeotrichales</taxon>
        <taxon>Phaeotrichaceae</taxon>
        <taxon>Trichodelitschia</taxon>
    </lineage>
</organism>
<protein>
    <submittedName>
        <fullName evidence="2">Uncharacterized protein</fullName>
    </submittedName>
</protein>
<feature type="region of interest" description="Disordered" evidence="1">
    <location>
        <begin position="1"/>
        <end position="122"/>
    </location>
</feature>
<feature type="compositionally biased region" description="Basic and acidic residues" evidence="1">
    <location>
        <begin position="1"/>
        <end position="32"/>
    </location>
</feature>
<dbReference type="EMBL" id="ML996689">
    <property type="protein sequence ID" value="KAF2404055.1"/>
    <property type="molecule type" value="Genomic_DNA"/>
</dbReference>
<gene>
    <name evidence="2" type="ORF">EJ06DRAFT_527627</name>
</gene>
<reference evidence="2" key="1">
    <citation type="journal article" date="2020" name="Stud. Mycol.">
        <title>101 Dothideomycetes genomes: a test case for predicting lifestyles and emergence of pathogens.</title>
        <authorList>
            <person name="Haridas S."/>
            <person name="Albert R."/>
            <person name="Binder M."/>
            <person name="Bloem J."/>
            <person name="Labutti K."/>
            <person name="Salamov A."/>
            <person name="Andreopoulos B."/>
            <person name="Baker S."/>
            <person name="Barry K."/>
            <person name="Bills G."/>
            <person name="Bluhm B."/>
            <person name="Cannon C."/>
            <person name="Castanera R."/>
            <person name="Culley D."/>
            <person name="Daum C."/>
            <person name="Ezra D."/>
            <person name="Gonzalez J."/>
            <person name="Henrissat B."/>
            <person name="Kuo A."/>
            <person name="Liang C."/>
            <person name="Lipzen A."/>
            <person name="Lutzoni F."/>
            <person name="Magnuson J."/>
            <person name="Mondo S."/>
            <person name="Nolan M."/>
            <person name="Ohm R."/>
            <person name="Pangilinan J."/>
            <person name="Park H.-J."/>
            <person name="Ramirez L."/>
            <person name="Alfaro M."/>
            <person name="Sun H."/>
            <person name="Tritt A."/>
            <person name="Yoshinaga Y."/>
            <person name="Zwiers L.-H."/>
            <person name="Turgeon B."/>
            <person name="Goodwin S."/>
            <person name="Spatafora J."/>
            <person name="Crous P."/>
            <person name="Grigoriev I."/>
        </authorList>
    </citation>
    <scope>NUCLEOTIDE SEQUENCE</scope>
    <source>
        <strain evidence="2">CBS 262.69</strain>
    </source>
</reference>
<dbReference type="AlphaFoldDB" id="A0A6G1I7U1"/>
<sequence length="122" mass="13618">MLPNERKRTLSDAELRSMSRADLEMLVRECVSRSRSTSADATASEPGPAPVKQEYVMTFDSKMKPTKTPPARRAMTEEEKRDTKMMRSRGACTRCKGQKKRVQPQPPSGASARCQSEKVATP</sequence>
<proteinExistence type="predicted"/>